<dbReference type="GO" id="GO:0005743">
    <property type="term" value="C:mitochondrial inner membrane"/>
    <property type="evidence" value="ECO:0007669"/>
    <property type="project" value="UniProtKB-SubCell"/>
</dbReference>
<evidence type="ECO:0000256" key="4">
    <source>
        <dbReference type="ARBA" id="ARBA00022801"/>
    </source>
</evidence>
<dbReference type="PANTHER" id="PTHR43390">
    <property type="entry name" value="SIGNAL PEPTIDASE I"/>
    <property type="match status" value="1"/>
</dbReference>
<feature type="region of interest" description="Disordered" evidence="7">
    <location>
        <begin position="80"/>
        <end position="112"/>
    </location>
</feature>
<dbReference type="GO" id="GO:0006465">
    <property type="term" value="P:signal peptide processing"/>
    <property type="evidence" value="ECO:0007669"/>
    <property type="project" value="InterPro"/>
</dbReference>
<dbReference type="InterPro" id="IPR000223">
    <property type="entry name" value="Pept_S26A_signal_pept_1"/>
</dbReference>
<organism evidence="10">
    <name type="scientific">Craspedostauros australis</name>
    <dbReference type="NCBI Taxonomy" id="1486917"/>
    <lineage>
        <taxon>Eukaryota</taxon>
        <taxon>Sar</taxon>
        <taxon>Stramenopiles</taxon>
        <taxon>Ochrophyta</taxon>
        <taxon>Bacillariophyta</taxon>
        <taxon>Bacillariophyceae</taxon>
        <taxon>Bacillariophycidae</taxon>
        <taxon>Naviculales</taxon>
        <taxon>Naviculaceae</taxon>
        <taxon>Craspedostauros</taxon>
    </lineage>
</organism>
<evidence type="ECO:0000256" key="6">
    <source>
        <dbReference type="RuleBase" id="RU362041"/>
    </source>
</evidence>
<comment type="catalytic activity">
    <reaction evidence="1">
        <text>Cleavage of hydrophobic, N-terminal signal or leader sequences from secreted and periplasmic proteins.</text>
        <dbReference type="EC" id="3.4.21.89"/>
    </reaction>
</comment>
<keyword evidence="6" id="KW-0999">Mitochondrion inner membrane</keyword>
<feature type="chain" id="PRO_5031292305" description="Mitochondrial inner membrane protease subunit" evidence="8">
    <location>
        <begin position="32"/>
        <end position="308"/>
    </location>
</feature>
<feature type="domain" description="Peptidase S26" evidence="9">
    <location>
        <begin position="132"/>
        <end position="297"/>
    </location>
</feature>
<evidence type="ECO:0000256" key="5">
    <source>
        <dbReference type="PIRSR" id="PIRSR600223-1"/>
    </source>
</evidence>
<evidence type="ECO:0000256" key="1">
    <source>
        <dbReference type="ARBA" id="ARBA00000677"/>
    </source>
</evidence>
<dbReference type="EMBL" id="HBEF01018820">
    <property type="protein sequence ID" value="CAD8339461.1"/>
    <property type="molecule type" value="Transcribed_RNA"/>
</dbReference>
<accession>A0A7R9WYP6</accession>
<feature type="active site" evidence="5">
    <location>
        <position position="159"/>
    </location>
</feature>
<dbReference type="GO" id="GO:0009003">
    <property type="term" value="F:signal peptidase activity"/>
    <property type="evidence" value="ECO:0007669"/>
    <property type="project" value="UniProtKB-EC"/>
</dbReference>
<keyword evidence="6" id="KW-0472">Membrane</keyword>
<gene>
    <name evidence="10" type="ORF">CAUS1442_LOCUS11594</name>
</gene>
<keyword evidence="6" id="KW-0496">Mitochondrion</keyword>
<protein>
    <recommendedName>
        <fullName evidence="6">Mitochondrial inner membrane protease subunit</fullName>
        <ecNumber evidence="6">3.4.21.-</ecNumber>
    </recommendedName>
</protein>
<reference evidence="10" key="1">
    <citation type="submission" date="2021-01" db="EMBL/GenBank/DDBJ databases">
        <authorList>
            <person name="Corre E."/>
            <person name="Pelletier E."/>
            <person name="Niang G."/>
            <person name="Scheremetjew M."/>
            <person name="Finn R."/>
            <person name="Kale V."/>
            <person name="Holt S."/>
            <person name="Cochrane G."/>
            <person name="Meng A."/>
            <person name="Brown T."/>
            <person name="Cohen L."/>
        </authorList>
    </citation>
    <scope>NUCLEOTIDE SEQUENCE</scope>
    <source>
        <strain evidence="10">CCMP3328</strain>
    </source>
</reference>
<dbReference type="SUPFAM" id="SSF51306">
    <property type="entry name" value="LexA/Signal peptidase"/>
    <property type="match status" value="1"/>
</dbReference>
<dbReference type="AlphaFoldDB" id="A0A7R9WYP6"/>
<dbReference type="PRINTS" id="PR00727">
    <property type="entry name" value="LEADERPTASE"/>
</dbReference>
<dbReference type="Pfam" id="PF10502">
    <property type="entry name" value="Peptidase_S26"/>
    <property type="match status" value="1"/>
</dbReference>
<dbReference type="Gene3D" id="2.10.109.10">
    <property type="entry name" value="Umud Fragment, subunit A"/>
    <property type="match status" value="1"/>
</dbReference>
<proteinExistence type="inferred from homology"/>
<evidence type="ECO:0000256" key="3">
    <source>
        <dbReference type="ARBA" id="ARBA00022670"/>
    </source>
</evidence>
<dbReference type="CDD" id="cd06530">
    <property type="entry name" value="S26_SPase_I"/>
    <property type="match status" value="1"/>
</dbReference>
<dbReference type="PROSITE" id="PS00761">
    <property type="entry name" value="SPASE_I_3"/>
    <property type="match status" value="1"/>
</dbReference>
<dbReference type="PROSITE" id="PS00501">
    <property type="entry name" value="SPASE_I_1"/>
    <property type="match status" value="1"/>
</dbReference>
<keyword evidence="4 6" id="KW-0378">Hydrolase</keyword>
<feature type="signal peptide" evidence="8">
    <location>
        <begin position="1"/>
        <end position="31"/>
    </location>
</feature>
<keyword evidence="8" id="KW-0732">Signal</keyword>
<dbReference type="EC" id="3.4.21.-" evidence="6"/>
<dbReference type="InterPro" id="IPR019758">
    <property type="entry name" value="Pept_S26A_signal_pept_1_CS"/>
</dbReference>
<feature type="active site" evidence="5">
    <location>
        <position position="217"/>
    </location>
</feature>
<evidence type="ECO:0000256" key="2">
    <source>
        <dbReference type="ARBA" id="ARBA00009370"/>
    </source>
</evidence>
<evidence type="ECO:0000259" key="9">
    <source>
        <dbReference type="Pfam" id="PF10502"/>
    </source>
</evidence>
<sequence length="308" mass="34210">MITQSSASMPCRLIAFVCVTAALASAPGTSAFQLQSIVKSVAVQDSRSASRSERCLDPQKDLYTSTRTYPATTTAAAGFPNSRLFGSTDDQWGDEEDSSASRNSNNNRANGEDGILSGIQRWLKSDEGKEDIKTYFTSLALALLLRFTIIEPRFIPSLSMYPTFDVGDQLAVEKVTKRIKPLYRREVVVFNPPATFREVIVNDYGQDPKRAKEALIKRIVAIEGDQVEVKKGKLYINGDLQNEPYTAEDAEYEFGPVVVPEGAVLVLGDNRNHSLDGHIWGFLPQENVIGRAVFVYWPPWRLGNEGMY</sequence>
<evidence type="ECO:0000256" key="8">
    <source>
        <dbReference type="SAM" id="SignalP"/>
    </source>
</evidence>
<evidence type="ECO:0000313" key="10">
    <source>
        <dbReference type="EMBL" id="CAD8339461.1"/>
    </source>
</evidence>
<dbReference type="InterPro" id="IPR019756">
    <property type="entry name" value="Pept_S26A_signal_pept_1_Ser-AS"/>
</dbReference>
<dbReference type="PANTHER" id="PTHR43390:SF1">
    <property type="entry name" value="CHLOROPLAST PROCESSING PEPTIDASE"/>
    <property type="match status" value="1"/>
</dbReference>
<evidence type="ECO:0000256" key="7">
    <source>
        <dbReference type="SAM" id="MobiDB-lite"/>
    </source>
</evidence>
<comment type="subcellular location">
    <subcellularLocation>
        <location evidence="6">Mitochondrion inner membrane</location>
    </subcellularLocation>
</comment>
<comment type="similarity">
    <text evidence="2 6">Belongs to the peptidase S26 family.</text>
</comment>
<feature type="compositionally biased region" description="Low complexity" evidence="7">
    <location>
        <begin position="100"/>
        <end position="109"/>
    </location>
</feature>
<dbReference type="InterPro" id="IPR036286">
    <property type="entry name" value="LexA/Signal_pep-like_sf"/>
</dbReference>
<dbReference type="InterPro" id="IPR019533">
    <property type="entry name" value="Peptidase_S26"/>
</dbReference>
<keyword evidence="3 6" id="KW-0645">Protease</keyword>
<dbReference type="NCBIfam" id="TIGR02227">
    <property type="entry name" value="sigpep_I_bact"/>
    <property type="match status" value="1"/>
</dbReference>
<dbReference type="GO" id="GO:0004252">
    <property type="term" value="F:serine-type endopeptidase activity"/>
    <property type="evidence" value="ECO:0007669"/>
    <property type="project" value="InterPro"/>
</dbReference>
<name>A0A7R9WYP6_9STRA</name>